<dbReference type="PANTHER" id="PTHR47331:SF5">
    <property type="entry name" value="RIBONUCLEASE H"/>
    <property type="match status" value="1"/>
</dbReference>
<dbReference type="EMBL" id="MUJZ01033591">
    <property type="protein sequence ID" value="OTF77266.1"/>
    <property type="molecule type" value="Genomic_DNA"/>
</dbReference>
<evidence type="ECO:0000313" key="1">
    <source>
        <dbReference type="EMBL" id="OTF77266.1"/>
    </source>
</evidence>
<comment type="caution">
    <text evidence="1">The sequence shown here is derived from an EMBL/GenBank/DDBJ whole genome shotgun (WGS) entry which is preliminary data.</text>
</comment>
<keyword evidence="2" id="KW-1185">Reference proteome</keyword>
<reference evidence="1 2" key="1">
    <citation type="submission" date="2017-03" db="EMBL/GenBank/DDBJ databases">
        <title>Genome Survey of Euroglyphus maynei.</title>
        <authorList>
            <person name="Arlian L.G."/>
            <person name="Morgan M.S."/>
            <person name="Rider S.D."/>
        </authorList>
    </citation>
    <scope>NUCLEOTIDE SEQUENCE [LARGE SCALE GENOMIC DNA]</scope>
    <source>
        <strain evidence="1">Arlian Lab</strain>
        <tissue evidence="1">Whole body</tissue>
    </source>
</reference>
<evidence type="ECO:0008006" key="3">
    <source>
        <dbReference type="Google" id="ProtNLM"/>
    </source>
</evidence>
<dbReference type="PANTHER" id="PTHR47331">
    <property type="entry name" value="PHD-TYPE DOMAIN-CONTAINING PROTEIN"/>
    <property type="match status" value="1"/>
</dbReference>
<evidence type="ECO:0000313" key="2">
    <source>
        <dbReference type="Proteomes" id="UP000194236"/>
    </source>
</evidence>
<organism evidence="1 2">
    <name type="scientific">Euroglyphus maynei</name>
    <name type="common">Mayne's house dust mite</name>
    <dbReference type="NCBI Taxonomy" id="6958"/>
    <lineage>
        <taxon>Eukaryota</taxon>
        <taxon>Metazoa</taxon>
        <taxon>Ecdysozoa</taxon>
        <taxon>Arthropoda</taxon>
        <taxon>Chelicerata</taxon>
        <taxon>Arachnida</taxon>
        <taxon>Acari</taxon>
        <taxon>Acariformes</taxon>
        <taxon>Sarcoptiformes</taxon>
        <taxon>Astigmata</taxon>
        <taxon>Psoroptidia</taxon>
        <taxon>Analgoidea</taxon>
        <taxon>Pyroglyphidae</taxon>
        <taxon>Pyroglyphinae</taxon>
        <taxon>Euroglyphus</taxon>
    </lineage>
</organism>
<name>A0A1Y3BCJ3_EURMA</name>
<protein>
    <recommendedName>
        <fullName evidence="3">Peptidase aspartic putative domain-containing protein</fullName>
    </recommendedName>
</protein>
<dbReference type="OrthoDB" id="5967017at2759"/>
<gene>
    <name evidence="1" type="ORF">BLA29_005677</name>
</gene>
<accession>A0A1Y3BCJ3</accession>
<dbReference type="AlphaFoldDB" id="A0A1Y3BCJ3"/>
<proteinExistence type="predicted"/>
<dbReference type="Proteomes" id="UP000194236">
    <property type="component" value="Unassembled WGS sequence"/>
</dbReference>
<sequence>MVEFTKVDNDTTPDEFIKFLIQQESVAERRDKWESTSDNIQNVNKNTRVNAIRPEERKMYCKFHNNNMHSSSRCELSLEEKLKIVRQNNWCKKCATYHKTNECFRKNLKCNICNEDHLTYMHQLINQTNQTSVKVIDADESPSIQHVQETKIAINKGETSYAETATARIVVNDKYEDLRMIIDSASDFSFIDRKFVQQLNLKIFEAGVCLILRGINKSDSPKRTSTFTYLQFNSGNNKNKIQKKRSGFHQIRQN</sequence>